<proteinExistence type="predicted"/>
<accession>A0AAU7JGF4</accession>
<keyword evidence="1" id="KW-0812">Transmembrane</keyword>
<keyword evidence="1" id="KW-0472">Membrane</keyword>
<keyword evidence="1" id="KW-1133">Transmembrane helix</keyword>
<feature type="transmembrane region" description="Helical" evidence="1">
    <location>
        <begin position="20"/>
        <end position="41"/>
    </location>
</feature>
<evidence type="ECO:0000313" key="2">
    <source>
        <dbReference type="EMBL" id="XBO39297.1"/>
    </source>
</evidence>
<protein>
    <submittedName>
        <fullName evidence="2">Uncharacterized protein</fullName>
    </submittedName>
</protein>
<name>A0AAU7JGF4_9HYPH</name>
<organism evidence="2">
    <name type="scientific">Alsobacter sp. KACC 23698</name>
    <dbReference type="NCBI Taxonomy" id="3149229"/>
    <lineage>
        <taxon>Bacteria</taxon>
        <taxon>Pseudomonadati</taxon>
        <taxon>Pseudomonadota</taxon>
        <taxon>Alphaproteobacteria</taxon>
        <taxon>Hyphomicrobiales</taxon>
        <taxon>Alsobacteraceae</taxon>
        <taxon>Alsobacter</taxon>
    </lineage>
</organism>
<evidence type="ECO:0000256" key="1">
    <source>
        <dbReference type="SAM" id="Phobius"/>
    </source>
</evidence>
<gene>
    <name evidence="2" type="ORF">ABEG18_00465</name>
</gene>
<sequence length="67" mass="7719">MTLLQLDLVPLSPEAVSHTFLGLTIIGWLVAPEKLAAFFGMEEAVERWHRQYENSREGRSLRRARSH</sequence>
<dbReference type="RefSeq" id="WP_406856137.1">
    <property type="nucleotide sequence ID" value="NZ_CP157484.1"/>
</dbReference>
<dbReference type="AlphaFoldDB" id="A0AAU7JGF4"/>
<dbReference type="EMBL" id="CP157484">
    <property type="protein sequence ID" value="XBO39297.1"/>
    <property type="molecule type" value="Genomic_DNA"/>
</dbReference>
<reference evidence="2" key="1">
    <citation type="submission" date="2024-05" db="EMBL/GenBank/DDBJ databases">
        <authorList>
            <person name="Kim S."/>
            <person name="Heo J."/>
            <person name="Choi H."/>
            <person name="Choi Y."/>
            <person name="Kwon S.-W."/>
            <person name="Kim Y."/>
        </authorList>
    </citation>
    <scope>NUCLEOTIDE SEQUENCE</scope>
    <source>
        <strain evidence="2">KACC 23698</strain>
    </source>
</reference>